<dbReference type="Proteomes" id="UP001206925">
    <property type="component" value="Unassembled WGS sequence"/>
</dbReference>
<evidence type="ECO:0000313" key="1">
    <source>
        <dbReference type="EMBL" id="KAI7746865.1"/>
    </source>
</evidence>
<comment type="caution">
    <text evidence="1">The sequence shown here is derived from an EMBL/GenBank/DDBJ whole genome shotgun (WGS) entry which is preliminary data.</text>
</comment>
<keyword evidence="2" id="KW-1185">Reference proteome</keyword>
<reference evidence="1" key="1">
    <citation type="submission" date="2022-06" db="EMBL/GenBank/DDBJ databases">
        <title>Uncovering the hologenomic basis of an extraordinary plant invasion.</title>
        <authorList>
            <person name="Bieker V.C."/>
            <person name="Martin M.D."/>
            <person name="Gilbert T."/>
            <person name="Hodgins K."/>
            <person name="Battlay P."/>
            <person name="Petersen B."/>
            <person name="Wilson J."/>
        </authorList>
    </citation>
    <scope>NUCLEOTIDE SEQUENCE</scope>
    <source>
        <strain evidence="1">AA19_3_7</strain>
        <tissue evidence="1">Leaf</tissue>
    </source>
</reference>
<accession>A0AAD5CT84</accession>
<organism evidence="1 2">
    <name type="scientific">Ambrosia artemisiifolia</name>
    <name type="common">Common ragweed</name>
    <dbReference type="NCBI Taxonomy" id="4212"/>
    <lineage>
        <taxon>Eukaryota</taxon>
        <taxon>Viridiplantae</taxon>
        <taxon>Streptophyta</taxon>
        <taxon>Embryophyta</taxon>
        <taxon>Tracheophyta</taxon>
        <taxon>Spermatophyta</taxon>
        <taxon>Magnoliopsida</taxon>
        <taxon>eudicotyledons</taxon>
        <taxon>Gunneridae</taxon>
        <taxon>Pentapetalae</taxon>
        <taxon>asterids</taxon>
        <taxon>campanulids</taxon>
        <taxon>Asterales</taxon>
        <taxon>Asteraceae</taxon>
        <taxon>Asteroideae</taxon>
        <taxon>Heliantheae alliance</taxon>
        <taxon>Heliantheae</taxon>
        <taxon>Ambrosia</taxon>
    </lineage>
</organism>
<evidence type="ECO:0000313" key="2">
    <source>
        <dbReference type="Proteomes" id="UP001206925"/>
    </source>
</evidence>
<dbReference type="EMBL" id="JAMZMK010006883">
    <property type="protein sequence ID" value="KAI7746865.1"/>
    <property type="molecule type" value="Genomic_DNA"/>
</dbReference>
<dbReference type="AlphaFoldDB" id="A0AAD5CT84"/>
<proteinExistence type="predicted"/>
<protein>
    <submittedName>
        <fullName evidence="1">Uncharacterized protein</fullName>
    </submittedName>
</protein>
<feature type="non-terminal residue" evidence="1">
    <location>
        <position position="123"/>
    </location>
</feature>
<sequence>PQVHEVATRRVKYSLIQLYLILIFKRTNPDVRMVVVFFLLLCAQFLSNLALETEEENNPINVNGSGFNKEGLKRDALVFSKASKVKGSSGGQNDHIKKNNGVSTFIKSHTYGSYVDIGVIVFD</sequence>
<name>A0AAD5CT84_AMBAR</name>
<gene>
    <name evidence="1" type="ORF">M8C21_022243</name>
</gene>